<comment type="similarity">
    <text evidence="1 2">Belongs to the phD/YefM antitoxin family.</text>
</comment>
<keyword evidence="4" id="KW-1185">Reference proteome</keyword>
<reference evidence="3 4" key="1">
    <citation type="submission" date="2019-03" db="EMBL/GenBank/DDBJ databases">
        <title>Sequencing the genomes of 1000 actinobacteria strains.</title>
        <authorList>
            <person name="Klenk H.-P."/>
        </authorList>
    </citation>
    <scope>NUCLEOTIDE SEQUENCE [LARGE SCALE GENOMIC DNA]</scope>
    <source>
        <strain evidence="3 4">DSM 43805</strain>
    </source>
</reference>
<organism evidence="3 4">
    <name type="scientific">Paractinoplanes brasiliensis</name>
    <dbReference type="NCBI Taxonomy" id="52695"/>
    <lineage>
        <taxon>Bacteria</taxon>
        <taxon>Bacillati</taxon>
        <taxon>Actinomycetota</taxon>
        <taxon>Actinomycetes</taxon>
        <taxon>Micromonosporales</taxon>
        <taxon>Micromonosporaceae</taxon>
        <taxon>Paractinoplanes</taxon>
    </lineage>
</organism>
<comment type="caution">
    <text evidence="3">The sequence shown here is derived from an EMBL/GenBank/DDBJ whole genome shotgun (WGS) entry which is preliminary data.</text>
</comment>
<evidence type="ECO:0000313" key="3">
    <source>
        <dbReference type="EMBL" id="TDO41444.1"/>
    </source>
</evidence>
<dbReference type="PANTHER" id="PTHR35377">
    <property type="entry name" value="ANTITOXIN VAPB49-RELATED-RELATED"/>
    <property type="match status" value="1"/>
</dbReference>
<dbReference type="SUPFAM" id="SSF143120">
    <property type="entry name" value="YefM-like"/>
    <property type="match status" value="1"/>
</dbReference>
<dbReference type="AlphaFoldDB" id="A0A4R6JXC6"/>
<dbReference type="PANTHER" id="PTHR35377:SF5">
    <property type="entry name" value="ANTITOXIN VAPB46"/>
    <property type="match status" value="1"/>
</dbReference>
<dbReference type="Pfam" id="PF02604">
    <property type="entry name" value="PhdYeFM_antitox"/>
    <property type="match status" value="1"/>
</dbReference>
<dbReference type="GO" id="GO:0097351">
    <property type="term" value="F:toxin sequestering activity"/>
    <property type="evidence" value="ECO:0007669"/>
    <property type="project" value="TreeGrafter"/>
</dbReference>
<protein>
    <recommendedName>
        <fullName evidence="2">Antitoxin</fullName>
    </recommendedName>
</protein>
<sequence length="111" mass="12274">MRGYGQTTAAPLYYIPYYNSFMDRIPIRSLNQDTAGVLARVEQGETVEITNRGRPIARIVPVDVDPLEELVRTGALTPPTVTLPFAMPTGAQPADQEAGDLISALRDEERW</sequence>
<comment type="function">
    <text evidence="2">Antitoxin component of a type II toxin-antitoxin (TA) system.</text>
</comment>
<evidence type="ECO:0000256" key="1">
    <source>
        <dbReference type="ARBA" id="ARBA00009981"/>
    </source>
</evidence>
<dbReference type="InterPro" id="IPR051416">
    <property type="entry name" value="phD-YefM_TA_antitoxins"/>
</dbReference>
<dbReference type="NCBIfam" id="TIGR01552">
    <property type="entry name" value="phd_fam"/>
    <property type="match status" value="1"/>
</dbReference>
<dbReference type="Proteomes" id="UP000294901">
    <property type="component" value="Unassembled WGS sequence"/>
</dbReference>
<evidence type="ECO:0000313" key="4">
    <source>
        <dbReference type="Proteomes" id="UP000294901"/>
    </source>
</evidence>
<name>A0A4R6JXC6_9ACTN</name>
<gene>
    <name evidence="3" type="ORF">C8E87_5176</name>
</gene>
<dbReference type="EMBL" id="SNWR01000001">
    <property type="protein sequence ID" value="TDO41444.1"/>
    <property type="molecule type" value="Genomic_DNA"/>
</dbReference>
<dbReference type="InterPro" id="IPR036165">
    <property type="entry name" value="YefM-like_sf"/>
</dbReference>
<proteinExistence type="inferred from homology"/>
<evidence type="ECO:0000256" key="2">
    <source>
        <dbReference type="RuleBase" id="RU362080"/>
    </source>
</evidence>
<dbReference type="InterPro" id="IPR006442">
    <property type="entry name" value="Antitoxin_Phd/YefM"/>
</dbReference>
<dbReference type="Gene3D" id="3.40.1620.10">
    <property type="entry name" value="YefM-like domain"/>
    <property type="match status" value="1"/>
</dbReference>
<accession>A0A4R6JXC6</accession>